<accession>L5KZ27</accession>
<evidence type="ECO:0000313" key="3">
    <source>
        <dbReference type="Proteomes" id="UP000010552"/>
    </source>
</evidence>
<protein>
    <submittedName>
        <fullName evidence="2">Uncharacterized protein</fullName>
    </submittedName>
</protein>
<reference evidence="3" key="1">
    <citation type="journal article" date="2013" name="Science">
        <title>Comparative analysis of bat genomes provides insight into the evolution of flight and immunity.</title>
        <authorList>
            <person name="Zhang G."/>
            <person name="Cowled C."/>
            <person name="Shi Z."/>
            <person name="Huang Z."/>
            <person name="Bishop-Lilly K.A."/>
            <person name="Fang X."/>
            <person name="Wynne J.W."/>
            <person name="Xiong Z."/>
            <person name="Baker M.L."/>
            <person name="Zhao W."/>
            <person name="Tachedjian M."/>
            <person name="Zhu Y."/>
            <person name="Zhou P."/>
            <person name="Jiang X."/>
            <person name="Ng J."/>
            <person name="Yang L."/>
            <person name="Wu L."/>
            <person name="Xiao J."/>
            <person name="Feng Y."/>
            <person name="Chen Y."/>
            <person name="Sun X."/>
            <person name="Zhang Y."/>
            <person name="Marsh G.A."/>
            <person name="Crameri G."/>
            <person name="Broder C.C."/>
            <person name="Frey K.G."/>
            <person name="Wang L.F."/>
            <person name="Wang J."/>
        </authorList>
    </citation>
    <scope>NUCLEOTIDE SEQUENCE [LARGE SCALE GENOMIC DNA]</scope>
</reference>
<feature type="compositionally biased region" description="Polar residues" evidence="1">
    <location>
        <begin position="7"/>
        <end position="24"/>
    </location>
</feature>
<dbReference type="InParanoid" id="L5KZ27"/>
<dbReference type="AlphaFoldDB" id="L5KZ27"/>
<feature type="compositionally biased region" description="Polar residues" evidence="1">
    <location>
        <begin position="32"/>
        <end position="70"/>
    </location>
</feature>
<name>L5KZ27_PTEAL</name>
<keyword evidence="3" id="KW-1185">Reference proteome</keyword>
<evidence type="ECO:0000256" key="1">
    <source>
        <dbReference type="SAM" id="MobiDB-lite"/>
    </source>
</evidence>
<dbReference type="EMBL" id="KB030484">
    <property type="protein sequence ID" value="ELK16058.1"/>
    <property type="molecule type" value="Genomic_DNA"/>
</dbReference>
<gene>
    <name evidence="2" type="ORF">PAL_GLEAN10018082</name>
</gene>
<evidence type="ECO:0000313" key="2">
    <source>
        <dbReference type="EMBL" id="ELK16058.1"/>
    </source>
</evidence>
<organism evidence="2 3">
    <name type="scientific">Pteropus alecto</name>
    <name type="common">Black flying fox</name>
    <dbReference type="NCBI Taxonomy" id="9402"/>
    <lineage>
        <taxon>Eukaryota</taxon>
        <taxon>Metazoa</taxon>
        <taxon>Chordata</taxon>
        <taxon>Craniata</taxon>
        <taxon>Vertebrata</taxon>
        <taxon>Euteleostomi</taxon>
        <taxon>Mammalia</taxon>
        <taxon>Eutheria</taxon>
        <taxon>Laurasiatheria</taxon>
        <taxon>Chiroptera</taxon>
        <taxon>Yinpterochiroptera</taxon>
        <taxon>Pteropodoidea</taxon>
        <taxon>Pteropodidae</taxon>
        <taxon>Pteropodinae</taxon>
        <taxon>Pteropus</taxon>
    </lineage>
</organism>
<sequence length="86" mass="9233">MAKAVAPTTTQPPKHPTRQSIRQHNTTRLKIQHGSTQPSPPQTNATQHNSTPPNPIQPNTIQHSTTQPNQGCAGVGYIDSFSVSDA</sequence>
<feature type="region of interest" description="Disordered" evidence="1">
    <location>
        <begin position="1"/>
        <end position="73"/>
    </location>
</feature>
<dbReference type="Proteomes" id="UP000010552">
    <property type="component" value="Unassembled WGS sequence"/>
</dbReference>
<proteinExistence type="predicted"/>